<gene>
    <name evidence="14" type="ORF">PMG11_00629</name>
</gene>
<feature type="transmembrane region" description="Helical" evidence="11">
    <location>
        <begin position="76"/>
        <end position="94"/>
    </location>
</feature>
<feature type="domain" description="ABC transmembrane type-1" evidence="13">
    <location>
        <begin position="888"/>
        <end position="1170"/>
    </location>
</feature>
<sequence length="1445" mass="160288">MPDPPLPCSVADEDVFGPFINASCHHGFDFTLLFEETILTLLPLSLLLISGALRVWSLSHASEKVNRSWLYAAKEVALAIQIALQLVLVAIWSIPSIPSTRVTVPTAVASLAASAFLLYLSHLEHLRSLRPSTIICLFVGTTLLFDLARLRTLSFMPDNRLVTALFAVSCVGKTVILVLESIEKRSLLQRQFECSSLESTASTFNRGLFWWLNGLLWKGSKTTLTVDSLPELDEAIKTASNPEALVESWNKADKYRPNALLWTLTWHYRWEVMEGVLPRLAFTGFNFAQPFLVERVLNFMTEPEHVNSDNYARGLVAAYAIVYIGLAISYTVYQHKNCRLITMIRGSLVTLIFNKTLRMSASAVTDGSAVTLMSTDIERIGGGIREIHETYSNFVEVALSLWLLARLLKLATIASTLVIVICLIIGIPLAIASGKAQGVWLEAVEERVAVTSKVLGVMKSIKMTGLTQVISNNIRQLRSQEIKASFTFRLYTILIITFSFASSALAPVCGFGVYIIIAQAQDSGTLTNSMAFSALTLFLLLDEPMMSLANGAEDVMTVANCFQRIQKHLLNIERTDFRLSHGTENTRLIDIEPIEWQDDHGLSCVVARDLSASWSVDDEPVLKKLNFEVTTGLITMIVGPVGCGKSTLLRVLLGEVPEVSGTVSTAFENAAYCSQSPWIIFGTIRQNIVGASQWDQNWYDTIIRACSLQTDIQQLPAGDQTKVGVRGSRLSGGQQMRIALARALYSREPVLVLDDVLTGLDRETERAILEVVFSSEGLIKKSGQTVILATNSAHHLSYADFVISLNEEGNLIEQGSYDALLAGQGYVSVLVSKTSTVATTRAPDVVLDDVDLQGLNLDKEDDIDNTSRRTSDLAVYLYYFRTIGWPLLMLFFACVCLFVFGLTFPQIWLQWWTVANEKRPNENIAYWLGIYGALSFLTLFSAFIANWVFGIIVVPKTARRFHETLLRTTMSATTSFVTSTDIGTTTNRFSQDLELIDEELPEAFELTIYAFLFFLVEGFLVFVGSSYVASAVIPFVILVVYYVGKYYVRTSRQIRLLEIEAKAPLFSQFLEAMSGLPSIRAYGWSEHYQQQELIALEASQKPFYMLYCIQRWLSVVLDLVIAGIAVVVVAIALSMRGSSSLNLLGIALFNIVSFGSTLQRLVTQWIKLETSIGAVSRIRSYVQQTKTEDLDTEIEVVPTFWPEKGNVQISGVSASYDSSSDPVLRDVGLTILAGEKVALCGRTGSGKSSLISTILRLLDLNQGSIHIDGVDISRVSRSHVRSRLNTIPQQAFFLHGTVRQNVNPEGTVSDEVIIEALQAVNLWSYLQSKGGLDEDMSQDILSHGQQQLFCLARALCKPSSILIMDEATSSVDSETDALMQNVIRTHFQHQTIIAIAHKLDTILDYDKIAFMDYGRIVEFDTPKALLSREGSAFKAMFDTFRHLPE</sequence>
<proteinExistence type="inferred from homology"/>
<feature type="transmembrane region" description="Helical" evidence="11">
    <location>
        <begin position="132"/>
        <end position="150"/>
    </location>
</feature>
<organism evidence="14 15">
    <name type="scientific">Penicillium brasilianum</name>
    <dbReference type="NCBI Taxonomy" id="104259"/>
    <lineage>
        <taxon>Eukaryota</taxon>
        <taxon>Fungi</taxon>
        <taxon>Dikarya</taxon>
        <taxon>Ascomycota</taxon>
        <taxon>Pezizomycotina</taxon>
        <taxon>Eurotiomycetes</taxon>
        <taxon>Eurotiomycetidae</taxon>
        <taxon>Eurotiales</taxon>
        <taxon>Aspergillaceae</taxon>
        <taxon>Penicillium</taxon>
    </lineage>
</organism>
<comment type="similarity">
    <text evidence="2">Belongs to the ABC transporter superfamily. ABCC family. Conjugate transporter (TC 3.A.1.208) subfamily.</text>
</comment>
<dbReference type="Pfam" id="PF24357">
    <property type="entry name" value="TMD0_ABC"/>
    <property type="match status" value="1"/>
</dbReference>
<feature type="transmembrane region" description="Helical" evidence="11">
    <location>
        <begin position="1112"/>
        <end position="1133"/>
    </location>
</feature>
<dbReference type="Gene3D" id="3.40.50.300">
    <property type="entry name" value="P-loop containing nucleotide triphosphate hydrolases"/>
    <property type="match status" value="2"/>
</dbReference>
<evidence type="ECO:0000256" key="6">
    <source>
        <dbReference type="ARBA" id="ARBA00022741"/>
    </source>
</evidence>
<dbReference type="FunFam" id="1.20.1560.10:FF:000055">
    <property type="entry name" value="ABC multidrug transporter (Eurofung)"/>
    <property type="match status" value="1"/>
</dbReference>
<dbReference type="PROSITE" id="PS00211">
    <property type="entry name" value="ABC_TRANSPORTER_1"/>
    <property type="match status" value="2"/>
</dbReference>
<dbReference type="CDD" id="cd03244">
    <property type="entry name" value="ABCC_MRP_domain2"/>
    <property type="match status" value="1"/>
</dbReference>
<dbReference type="PROSITE" id="PS50929">
    <property type="entry name" value="ABC_TM1F"/>
    <property type="match status" value="2"/>
</dbReference>
<dbReference type="InterPro" id="IPR036640">
    <property type="entry name" value="ABC1_TM_sf"/>
</dbReference>
<dbReference type="FunFam" id="1.20.1560.10:FF:000066">
    <property type="entry name" value="ABC multidrug transporter (Eurofung)"/>
    <property type="match status" value="1"/>
</dbReference>
<evidence type="ECO:0000256" key="3">
    <source>
        <dbReference type="ARBA" id="ARBA00022448"/>
    </source>
</evidence>
<evidence type="ECO:0000256" key="8">
    <source>
        <dbReference type="ARBA" id="ARBA00022989"/>
    </source>
</evidence>
<feature type="domain" description="ABC transporter" evidence="12">
    <location>
        <begin position="605"/>
        <end position="833"/>
    </location>
</feature>
<feature type="transmembrane region" description="Helical" evidence="11">
    <location>
        <begin position="100"/>
        <end position="120"/>
    </location>
</feature>
<feature type="transmembrane region" description="Helical" evidence="11">
    <location>
        <begin position="488"/>
        <end position="517"/>
    </location>
</feature>
<evidence type="ECO:0000256" key="11">
    <source>
        <dbReference type="SAM" id="Phobius"/>
    </source>
</evidence>
<feature type="domain" description="ABC transporter" evidence="12">
    <location>
        <begin position="1207"/>
        <end position="1438"/>
    </location>
</feature>
<feature type="transmembrane region" description="Helical" evidence="11">
    <location>
        <begin position="162"/>
        <end position="182"/>
    </location>
</feature>
<dbReference type="PANTHER" id="PTHR24223">
    <property type="entry name" value="ATP-BINDING CASSETTE SUB-FAMILY C"/>
    <property type="match status" value="1"/>
</dbReference>
<dbReference type="InterPro" id="IPR017871">
    <property type="entry name" value="ABC_transporter-like_CS"/>
</dbReference>
<protein>
    <submittedName>
        <fullName evidence="14">Uncharacterized protein</fullName>
    </submittedName>
</protein>
<dbReference type="InterPro" id="IPR003593">
    <property type="entry name" value="AAA+_ATPase"/>
</dbReference>
<dbReference type="FunFam" id="3.40.50.300:FF:000838">
    <property type="entry name" value="ABC multidrug transporter (Eurofung)"/>
    <property type="match status" value="1"/>
</dbReference>
<evidence type="ECO:0000256" key="1">
    <source>
        <dbReference type="ARBA" id="ARBA00004651"/>
    </source>
</evidence>
<evidence type="ECO:0000259" key="13">
    <source>
        <dbReference type="PROSITE" id="PS50929"/>
    </source>
</evidence>
<dbReference type="GO" id="GO:0005524">
    <property type="term" value="F:ATP binding"/>
    <property type="evidence" value="ECO:0007669"/>
    <property type="project" value="UniProtKB-KW"/>
</dbReference>
<dbReference type="GO" id="GO:0016887">
    <property type="term" value="F:ATP hydrolysis activity"/>
    <property type="evidence" value="ECO:0007669"/>
    <property type="project" value="InterPro"/>
</dbReference>
<dbReference type="InterPro" id="IPR050173">
    <property type="entry name" value="ABC_transporter_C-like"/>
</dbReference>
<evidence type="ECO:0000256" key="2">
    <source>
        <dbReference type="ARBA" id="ARBA00009726"/>
    </source>
</evidence>
<dbReference type="SMART" id="SM00382">
    <property type="entry name" value="AAA"/>
    <property type="match status" value="2"/>
</dbReference>
<evidence type="ECO:0000256" key="9">
    <source>
        <dbReference type="ARBA" id="ARBA00023136"/>
    </source>
</evidence>
<accession>A0A0F7TEK3</accession>
<keyword evidence="3" id="KW-0813">Transport</keyword>
<dbReference type="GO" id="GO:0140359">
    <property type="term" value="F:ABC-type transporter activity"/>
    <property type="evidence" value="ECO:0007669"/>
    <property type="project" value="InterPro"/>
</dbReference>
<dbReference type="InterPro" id="IPR011527">
    <property type="entry name" value="ABC1_TM_dom"/>
</dbReference>
<comment type="subcellular location">
    <subcellularLocation>
        <location evidence="1">Cell membrane</location>
        <topology evidence="1">Multi-pass membrane protein</topology>
    </subcellularLocation>
</comment>
<evidence type="ECO:0000313" key="15">
    <source>
        <dbReference type="Proteomes" id="UP000042958"/>
    </source>
</evidence>
<feature type="transmembrane region" description="Helical" evidence="11">
    <location>
        <begin position="38"/>
        <end position="56"/>
    </location>
</feature>
<keyword evidence="9 11" id="KW-0472">Membrane</keyword>
<keyword evidence="10" id="KW-0325">Glycoprotein</keyword>
<keyword evidence="6" id="KW-0547">Nucleotide-binding</keyword>
<evidence type="ECO:0000256" key="4">
    <source>
        <dbReference type="ARBA" id="ARBA00022475"/>
    </source>
</evidence>
<dbReference type="SUPFAM" id="SSF90123">
    <property type="entry name" value="ABC transporter transmembrane region"/>
    <property type="match status" value="2"/>
</dbReference>
<dbReference type="PROSITE" id="PS50893">
    <property type="entry name" value="ABC_TRANSPORTER_2"/>
    <property type="match status" value="2"/>
</dbReference>
<dbReference type="STRING" id="104259.A0A0F7TEK3"/>
<feature type="transmembrane region" description="Helical" evidence="11">
    <location>
        <begin position="878"/>
        <end position="904"/>
    </location>
</feature>
<dbReference type="CDD" id="cd18579">
    <property type="entry name" value="ABC_6TM_ABCC_D1"/>
    <property type="match status" value="1"/>
</dbReference>
<dbReference type="InterPro" id="IPR044746">
    <property type="entry name" value="ABCC_6TM_D1"/>
</dbReference>
<keyword evidence="15" id="KW-1185">Reference proteome</keyword>
<name>A0A0F7TEK3_PENBI</name>
<dbReference type="InterPro" id="IPR056227">
    <property type="entry name" value="TMD0_ABC"/>
</dbReference>
<reference evidence="15" key="1">
    <citation type="journal article" date="2015" name="Genome Announc.">
        <title>Draft genome sequence of the fungus Penicillium brasilianum MG11.</title>
        <authorList>
            <person name="Horn F."/>
            <person name="Linde J."/>
            <person name="Mattern D.J."/>
            <person name="Walther G."/>
            <person name="Guthke R."/>
            <person name="Brakhage A.A."/>
            <person name="Valiante V."/>
        </authorList>
    </citation>
    <scope>NUCLEOTIDE SEQUENCE [LARGE SCALE GENOMIC DNA]</scope>
    <source>
        <strain evidence="15">MG11</strain>
    </source>
</reference>
<keyword evidence="5 11" id="KW-0812">Transmembrane</keyword>
<dbReference type="OrthoDB" id="6500128at2759"/>
<dbReference type="InterPro" id="IPR044726">
    <property type="entry name" value="ABCC_6TM_D2"/>
</dbReference>
<feature type="transmembrane region" description="Helical" evidence="11">
    <location>
        <begin position="1028"/>
        <end position="1048"/>
    </location>
</feature>
<evidence type="ECO:0000256" key="5">
    <source>
        <dbReference type="ARBA" id="ARBA00022692"/>
    </source>
</evidence>
<feature type="transmembrane region" description="Helical" evidence="11">
    <location>
        <begin position="523"/>
        <end position="541"/>
    </location>
</feature>
<evidence type="ECO:0000259" key="12">
    <source>
        <dbReference type="PROSITE" id="PS50893"/>
    </source>
</evidence>
<evidence type="ECO:0000313" key="14">
    <source>
        <dbReference type="EMBL" id="CEJ54312.1"/>
    </source>
</evidence>
<dbReference type="InterPro" id="IPR003439">
    <property type="entry name" value="ABC_transporter-like_ATP-bd"/>
</dbReference>
<feature type="transmembrane region" description="Helical" evidence="11">
    <location>
        <begin position="410"/>
        <end position="431"/>
    </location>
</feature>
<dbReference type="Gene3D" id="1.20.1560.10">
    <property type="entry name" value="ABC transporter type 1, transmembrane domain"/>
    <property type="match status" value="2"/>
</dbReference>
<dbReference type="EMBL" id="CDHK01000001">
    <property type="protein sequence ID" value="CEJ54312.1"/>
    <property type="molecule type" value="Genomic_DNA"/>
</dbReference>
<keyword evidence="8 11" id="KW-1133">Transmembrane helix</keyword>
<dbReference type="InterPro" id="IPR027417">
    <property type="entry name" value="P-loop_NTPase"/>
</dbReference>
<dbReference type="Pfam" id="PF00005">
    <property type="entry name" value="ABC_tran"/>
    <property type="match status" value="2"/>
</dbReference>
<dbReference type="CDD" id="cd18580">
    <property type="entry name" value="ABC_6TM_ABCC_D2"/>
    <property type="match status" value="1"/>
</dbReference>
<feature type="domain" description="ABC transmembrane type-1" evidence="13">
    <location>
        <begin position="280"/>
        <end position="557"/>
    </location>
</feature>
<dbReference type="Proteomes" id="UP000042958">
    <property type="component" value="Unassembled WGS sequence"/>
</dbReference>
<dbReference type="GO" id="GO:0005886">
    <property type="term" value="C:plasma membrane"/>
    <property type="evidence" value="ECO:0007669"/>
    <property type="project" value="UniProtKB-SubCell"/>
</dbReference>
<dbReference type="Pfam" id="PF00664">
    <property type="entry name" value="ABC_membrane"/>
    <property type="match status" value="2"/>
</dbReference>
<evidence type="ECO:0000256" key="10">
    <source>
        <dbReference type="ARBA" id="ARBA00023180"/>
    </source>
</evidence>
<feature type="transmembrane region" description="Helical" evidence="11">
    <location>
        <begin position="315"/>
        <end position="333"/>
    </location>
</feature>
<dbReference type="PANTHER" id="PTHR24223:SF399">
    <property type="entry name" value="ABC TRANSPORTER ATNG"/>
    <property type="match status" value="1"/>
</dbReference>
<keyword evidence="7" id="KW-0067">ATP-binding</keyword>
<keyword evidence="4" id="KW-1003">Cell membrane</keyword>
<feature type="transmembrane region" description="Helical" evidence="11">
    <location>
        <begin position="924"/>
        <end position="954"/>
    </location>
</feature>
<evidence type="ECO:0000256" key="7">
    <source>
        <dbReference type="ARBA" id="ARBA00022840"/>
    </source>
</evidence>
<dbReference type="SUPFAM" id="SSF52540">
    <property type="entry name" value="P-loop containing nucleoside triphosphate hydrolases"/>
    <property type="match status" value="2"/>
</dbReference>